<evidence type="ECO:0000313" key="2">
    <source>
        <dbReference type="EMBL" id="NOL52078.1"/>
    </source>
</evidence>
<evidence type="ECO:0000256" key="1">
    <source>
        <dbReference type="SAM" id="Phobius"/>
    </source>
</evidence>
<comment type="caution">
    <text evidence="2">The sequence shown here is derived from an EMBL/GenBank/DDBJ whole genome shotgun (WGS) entry which is preliminary data.</text>
</comment>
<keyword evidence="1" id="KW-0472">Membrane</keyword>
<dbReference type="EMBL" id="JABGBN010000006">
    <property type="protein sequence ID" value="NOL52078.1"/>
    <property type="molecule type" value="Genomic_DNA"/>
</dbReference>
<reference evidence="2 3" key="1">
    <citation type="submission" date="2020-05" db="EMBL/GenBank/DDBJ databases">
        <authorList>
            <person name="Niu N."/>
        </authorList>
    </citation>
    <scope>NUCLEOTIDE SEQUENCE [LARGE SCALE GENOMIC DNA]</scope>
    <source>
        <strain evidence="2 3">3340-03</strain>
    </source>
</reference>
<sequence length="113" mass="12278">MLSQFESWQLALAIVAMAVLTYSTRALPFLLMKKSKWLGRMGAGKLAILGPALLASTTVVILYSETLKAYKEQDLLPYILAVVSVLMVLKLSKNIGLAMLVSLVVYGVGLSFL</sequence>
<organism evidence="2 3">
    <name type="scientific">Pelistega suis</name>
    <dbReference type="NCBI Taxonomy" id="1631957"/>
    <lineage>
        <taxon>Bacteria</taxon>
        <taxon>Pseudomonadati</taxon>
        <taxon>Pseudomonadota</taxon>
        <taxon>Betaproteobacteria</taxon>
        <taxon>Burkholderiales</taxon>
        <taxon>Alcaligenaceae</taxon>
        <taxon>Pelistega</taxon>
    </lineage>
</organism>
<dbReference type="RefSeq" id="WP_171680774.1">
    <property type="nucleotide sequence ID" value="NZ_JABGBN010000006.1"/>
</dbReference>
<keyword evidence="1" id="KW-0812">Transmembrane</keyword>
<keyword evidence="3" id="KW-1185">Reference proteome</keyword>
<dbReference type="Proteomes" id="UP000537862">
    <property type="component" value="Unassembled WGS sequence"/>
</dbReference>
<accession>A0A849P988</accession>
<proteinExistence type="predicted"/>
<feature type="transmembrane region" description="Helical" evidence="1">
    <location>
        <begin position="42"/>
        <end position="63"/>
    </location>
</feature>
<protein>
    <submittedName>
        <fullName evidence="2">AzlD domain-containing protein</fullName>
    </submittedName>
</protein>
<evidence type="ECO:0000313" key="3">
    <source>
        <dbReference type="Proteomes" id="UP000537862"/>
    </source>
</evidence>
<dbReference type="InterPro" id="IPR008407">
    <property type="entry name" value="Brnchd-chn_aa_trnsp_AzlD"/>
</dbReference>
<name>A0A849P988_9BURK</name>
<gene>
    <name evidence="2" type="ORF">HKX39_07875</name>
</gene>
<dbReference type="AlphaFoldDB" id="A0A849P988"/>
<dbReference type="Pfam" id="PF05437">
    <property type="entry name" value="AzlD"/>
    <property type="match status" value="1"/>
</dbReference>
<keyword evidence="1" id="KW-1133">Transmembrane helix</keyword>
<feature type="transmembrane region" description="Helical" evidence="1">
    <location>
        <begin position="75"/>
        <end position="108"/>
    </location>
</feature>